<dbReference type="RefSeq" id="WP_013924974.1">
    <property type="nucleotide sequence ID" value="NZ_JSAM01000058.1"/>
</dbReference>
<proteinExistence type="predicted"/>
<organism evidence="1 2">
    <name type="scientific">Parachlamydia acanthamoebae</name>
    <dbReference type="NCBI Taxonomy" id="83552"/>
    <lineage>
        <taxon>Bacteria</taxon>
        <taxon>Pseudomonadati</taxon>
        <taxon>Chlamydiota</taxon>
        <taxon>Chlamydiia</taxon>
        <taxon>Parachlamydiales</taxon>
        <taxon>Parachlamydiaceae</taxon>
        <taxon>Parachlamydia</taxon>
    </lineage>
</organism>
<evidence type="ECO:0000313" key="2">
    <source>
        <dbReference type="Proteomes" id="UP000031307"/>
    </source>
</evidence>
<dbReference type="AlphaFoldDB" id="A0A0C1ENC3"/>
<comment type="caution">
    <text evidence="1">The sequence shown here is derived from an EMBL/GenBank/DDBJ whole genome shotgun (WGS) entry which is preliminary data.</text>
</comment>
<dbReference type="PIRSF" id="PIRSF001439">
    <property type="entry name" value="CryM"/>
    <property type="match status" value="1"/>
</dbReference>
<dbReference type="Proteomes" id="UP000031307">
    <property type="component" value="Unassembled WGS sequence"/>
</dbReference>
<dbReference type="PANTHER" id="PTHR13812">
    <property type="entry name" value="KETIMINE REDUCTASE MU-CRYSTALLIN"/>
    <property type="match status" value="1"/>
</dbReference>
<dbReference type="GO" id="GO:0005737">
    <property type="term" value="C:cytoplasm"/>
    <property type="evidence" value="ECO:0007669"/>
    <property type="project" value="TreeGrafter"/>
</dbReference>
<evidence type="ECO:0000313" key="1">
    <source>
        <dbReference type="EMBL" id="KIA77839.1"/>
    </source>
</evidence>
<dbReference type="Pfam" id="PF02423">
    <property type="entry name" value="OCD_Mu_crystall"/>
    <property type="match status" value="1"/>
</dbReference>
<gene>
    <name evidence="1" type="ORF">DB43_FN00080</name>
</gene>
<dbReference type="Gene3D" id="3.30.1780.10">
    <property type="entry name" value="ornithine cyclodeaminase, domain 1"/>
    <property type="match status" value="1"/>
</dbReference>
<keyword evidence="1" id="KW-0456">Lyase</keyword>
<dbReference type="PANTHER" id="PTHR13812:SF19">
    <property type="entry name" value="KETIMINE REDUCTASE MU-CRYSTALLIN"/>
    <property type="match status" value="1"/>
</dbReference>
<name>A0A0C1ENC3_9BACT</name>
<dbReference type="EMBL" id="JSAM01000058">
    <property type="protein sequence ID" value="KIA77839.1"/>
    <property type="molecule type" value="Genomic_DNA"/>
</dbReference>
<dbReference type="SUPFAM" id="SSF51735">
    <property type="entry name" value="NAD(P)-binding Rossmann-fold domains"/>
    <property type="match status" value="1"/>
</dbReference>
<reference evidence="1 2" key="1">
    <citation type="journal article" date="2014" name="Mol. Biol. Evol.">
        <title>Massive expansion of Ubiquitination-related gene families within the Chlamydiae.</title>
        <authorList>
            <person name="Domman D."/>
            <person name="Collingro A."/>
            <person name="Lagkouvardos I."/>
            <person name="Gehre L."/>
            <person name="Weinmaier T."/>
            <person name="Rattei T."/>
            <person name="Subtil A."/>
            <person name="Horn M."/>
        </authorList>
    </citation>
    <scope>NUCLEOTIDE SEQUENCE [LARGE SCALE GENOMIC DNA]</scope>
    <source>
        <strain evidence="1 2">OEW1</strain>
    </source>
</reference>
<protein>
    <submittedName>
        <fullName evidence="1">Putative cyclodeaminase y4tK</fullName>
        <ecNumber evidence="1">4.3.1.-</ecNumber>
    </submittedName>
</protein>
<dbReference type="InterPro" id="IPR023401">
    <property type="entry name" value="ODC_N"/>
</dbReference>
<dbReference type="Gene3D" id="3.40.50.720">
    <property type="entry name" value="NAD(P)-binding Rossmann-like Domain"/>
    <property type="match status" value="1"/>
</dbReference>
<dbReference type="InterPro" id="IPR003462">
    <property type="entry name" value="ODC_Mu_crystall"/>
</dbReference>
<dbReference type="GO" id="GO:0016829">
    <property type="term" value="F:lyase activity"/>
    <property type="evidence" value="ECO:0007669"/>
    <property type="project" value="UniProtKB-KW"/>
</dbReference>
<sequence length="313" mass="34758">MKIMTKQDIQKVLHIPTILNAIEEGFVIYSQREAVVPPVSTLYFDHPPGDSHIKYGYTKKGRYYVVKVASTFYENSSLGLPSGNGLMLLFDKATGKPEVLLLDEGFLTDLRTAVAGCIAAKYFAPKNISCIGIVGTGMQAYWQLKLLPYVTNCRKVKVWGRNESKIRKFCENPELAEFQLQAELNLKQLCAECNLIVTTTSASSPLLLASQIRKGTHITAVGADDVGKQELDPRLFSMADRIIVDSREQCLQFGDTSYAFKEGRLKSSQIFELGEAILNPQKRRHSDDQLTIVDLTGIAIQDLQIAMSVSKDG</sequence>
<dbReference type="InterPro" id="IPR036291">
    <property type="entry name" value="NAD(P)-bd_dom_sf"/>
</dbReference>
<dbReference type="PATRIC" id="fig|83552.4.peg.984"/>
<accession>A0A0C1ENC3</accession>
<dbReference type="EC" id="4.3.1.-" evidence="1"/>
<dbReference type="OMA" id="ICIATYS"/>